<evidence type="ECO:0000313" key="1">
    <source>
        <dbReference type="EMBL" id="MCW1243360.1"/>
    </source>
</evidence>
<reference evidence="1" key="1">
    <citation type="submission" date="2022-07" db="EMBL/GenBank/DDBJ databases">
        <title>Pseudomonas agronomica sp. nov.: a novel bacterium with biotechnological application in the synthesis of biofertilizers from valorized agricultural residues.</title>
        <authorList>
            <person name="Robas M."/>
            <person name="Fernandez V.M."/>
            <person name="Luna L."/>
            <person name="Provanza A."/>
            <person name="Jimenez P.A."/>
        </authorList>
    </citation>
    <scope>NUCLEOTIDE SEQUENCE</scope>
    <source>
        <strain evidence="1">SAICEU22T</strain>
    </source>
</reference>
<organism evidence="1 2">
    <name type="scientific">Pseudomonas agronomica</name>
    <dbReference type="NCBI Taxonomy" id="2979328"/>
    <lineage>
        <taxon>Bacteria</taxon>
        <taxon>Pseudomonadati</taxon>
        <taxon>Pseudomonadota</taxon>
        <taxon>Gammaproteobacteria</taxon>
        <taxon>Pseudomonadales</taxon>
        <taxon>Pseudomonadaceae</taxon>
        <taxon>Pseudomonas</taxon>
    </lineage>
</organism>
<proteinExistence type="predicted"/>
<sequence>MAALLIVGRFCQRYPSDDEKPAVLQMPLPLAGLVDKPGATVLLKAEIALQNTTAESPMSYVKLGK</sequence>
<gene>
    <name evidence="1" type="ORF">OC610_02995</name>
</gene>
<accession>A0ABT3F2R2</accession>
<comment type="caution">
    <text evidence="1">The sequence shown here is derived from an EMBL/GenBank/DDBJ whole genome shotgun (WGS) entry which is preliminary data.</text>
</comment>
<dbReference type="Proteomes" id="UP001061999">
    <property type="component" value="Unassembled WGS sequence"/>
</dbReference>
<protein>
    <recommendedName>
        <fullName evidence="3">Lipoprotein</fullName>
    </recommendedName>
</protein>
<dbReference type="EMBL" id="JAOSHO010000016">
    <property type="protein sequence ID" value="MCW1243360.1"/>
    <property type="molecule type" value="Genomic_DNA"/>
</dbReference>
<keyword evidence="2" id="KW-1185">Reference proteome</keyword>
<evidence type="ECO:0008006" key="3">
    <source>
        <dbReference type="Google" id="ProtNLM"/>
    </source>
</evidence>
<name>A0ABT3F2R2_9PSED</name>
<evidence type="ECO:0000313" key="2">
    <source>
        <dbReference type="Proteomes" id="UP001061999"/>
    </source>
</evidence>
<dbReference type="RefSeq" id="WP_264426434.1">
    <property type="nucleotide sequence ID" value="NZ_JAOSHO010000016.1"/>
</dbReference>